<comment type="similarity">
    <text evidence="1">Belongs to the mTERF family.</text>
</comment>
<comment type="caution">
    <text evidence="4">The sequence shown here is derived from an EMBL/GenBank/DDBJ whole genome shotgun (WGS) entry which is preliminary data.</text>
</comment>
<keyword evidence="2" id="KW-0804">Transcription</keyword>
<dbReference type="Proteomes" id="UP001367508">
    <property type="component" value="Unassembled WGS sequence"/>
</dbReference>
<evidence type="ECO:0000256" key="1">
    <source>
        <dbReference type="ARBA" id="ARBA00007692"/>
    </source>
</evidence>
<evidence type="ECO:0000256" key="2">
    <source>
        <dbReference type="ARBA" id="ARBA00022472"/>
    </source>
</evidence>
<dbReference type="SMART" id="SM00733">
    <property type="entry name" value="Mterf"/>
    <property type="match status" value="4"/>
</dbReference>
<dbReference type="AlphaFoldDB" id="A0AAN9MFJ0"/>
<name>A0AAN9MFJ0_CANGL</name>
<proteinExistence type="inferred from homology"/>
<evidence type="ECO:0000256" key="3">
    <source>
        <dbReference type="ARBA" id="ARBA00022946"/>
    </source>
</evidence>
<dbReference type="EMBL" id="JAYMYQ010000002">
    <property type="protein sequence ID" value="KAK7350423.1"/>
    <property type="molecule type" value="Genomic_DNA"/>
</dbReference>
<dbReference type="PANTHER" id="PTHR13068">
    <property type="entry name" value="CGI-12 PROTEIN-RELATED"/>
    <property type="match status" value="1"/>
</dbReference>
<sequence length="545" mass="62403">MMLLRRHLCTATTTSKIPWRYKKVAIKQGQQALTEYLHATRCIPYAYADQIAKNSLRSLSNLISKLGPFSTSTFTNNLNKFLRYNPINEFEFFFESIGIHPSHHNALLPPNKFFFSEDGSLFDAACALSEFGFPWDKLGMLYMESGFVFRWSASELKGRLFEFKRYGFCNVQVVGICLAFPFVFSDHLGVEVDGLLADLRLVFLDFDLAGCVEGDADVWYEVCRKIKVFYDLNGGGKAVELIGRNKHVIVENGEGKLVQAVEFFCRFGANKEEVARLILQGSELLSLDFETSVINVSKLLKHFGMRSKDVYNVRRNYAHVLGTIRMVNLPNVMKALGLHEWFFDKIKDGNHQLLVSYVMSYPNEDKDKYYLGCLKKIGASRMPTHNMSKLNFLHAIGFGENALTMKVLTHLHGTNGALQKRFESLLGFGIEFSFVCRIIAVHPKILSQRPESIEQKINFLCLEMGNSIQLLLTFPAFLSFDLENRIKPRYRFYMWIMQKGLLSKTYSVASIVATSDRTFVSRAFKIHPAAPKHWFEQFYPNKLPL</sequence>
<keyword evidence="3" id="KW-0809">Transit peptide</keyword>
<protein>
    <submittedName>
        <fullName evidence="4">Uncharacterized protein</fullName>
    </submittedName>
</protein>
<dbReference type="InterPro" id="IPR003690">
    <property type="entry name" value="MTERF"/>
</dbReference>
<gene>
    <name evidence="4" type="ORF">VNO77_09051</name>
</gene>
<dbReference type="InterPro" id="IPR038538">
    <property type="entry name" value="MTERF_sf"/>
</dbReference>
<dbReference type="Pfam" id="PF02536">
    <property type="entry name" value="mTERF"/>
    <property type="match status" value="2"/>
</dbReference>
<evidence type="ECO:0000313" key="4">
    <source>
        <dbReference type="EMBL" id="KAK7350423.1"/>
    </source>
</evidence>
<evidence type="ECO:0000313" key="5">
    <source>
        <dbReference type="Proteomes" id="UP001367508"/>
    </source>
</evidence>
<organism evidence="4 5">
    <name type="scientific">Canavalia gladiata</name>
    <name type="common">Sword bean</name>
    <name type="synonym">Dolichos gladiatus</name>
    <dbReference type="NCBI Taxonomy" id="3824"/>
    <lineage>
        <taxon>Eukaryota</taxon>
        <taxon>Viridiplantae</taxon>
        <taxon>Streptophyta</taxon>
        <taxon>Embryophyta</taxon>
        <taxon>Tracheophyta</taxon>
        <taxon>Spermatophyta</taxon>
        <taxon>Magnoliopsida</taxon>
        <taxon>eudicotyledons</taxon>
        <taxon>Gunneridae</taxon>
        <taxon>Pentapetalae</taxon>
        <taxon>rosids</taxon>
        <taxon>fabids</taxon>
        <taxon>Fabales</taxon>
        <taxon>Fabaceae</taxon>
        <taxon>Papilionoideae</taxon>
        <taxon>50 kb inversion clade</taxon>
        <taxon>NPAAA clade</taxon>
        <taxon>indigoferoid/millettioid clade</taxon>
        <taxon>Phaseoleae</taxon>
        <taxon>Canavalia</taxon>
    </lineage>
</organism>
<accession>A0AAN9MFJ0</accession>
<keyword evidence="5" id="KW-1185">Reference proteome</keyword>
<dbReference type="PANTHER" id="PTHR13068:SF113">
    <property type="entry name" value="TRANSCRIPTION TERMINATION FACTOR MTEF18, MITOCHONDRIAL"/>
    <property type="match status" value="1"/>
</dbReference>
<dbReference type="GO" id="GO:0006353">
    <property type="term" value="P:DNA-templated transcription termination"/>
    <property type="evidence" value="ECO:0007669"/>
    <property type="project" value="UniProtKB-KW"/>
</dbReference>
<dbReference type="Gene3D" id="1.25.70.10">
    <property type="entry name" value="Transcription termination factor 3, mitochondrial"/>
    <property type="match status" value="1"/>
</dbReference>
<dbReference type="GO" id="GO:0003676">
    <property type="term" value="F:nucleic acid binding"/>
    <property type="evidence" value="ECO:0007669"/>
    <property type="project" value="InterPro"/>
</dbReference>
<keyword evidence="2" id="KW-0806">Transcription termination</keyword>
<reference evidence="4 5" key="1">
    <citation type="submission" date="2024-01" db="EMBL/GenBank/DDBJ databases">
        <title>The genomes of 5 underutilized Papilionoideae crops provide insights into root nodulation and disease resistanc.</title>
        <authorList>
            <person name="Jiang F."/>
        </authorList>
    </citation>
    <scope>NUCLEOTIDE SEQUENCE [LARGE SCALE GENOMIC DNA]</scope>
    <source>
        <strain evidence="4">LVBAO_FW01</strain>
        <tissue evidence="4">Leaves</tissue>
    </source>
</reference>
<keyword evidence="2" id="KW-0805">Transcription regulation</keyword>